<feature type="compositionally biased region" description="Low complexity" evidence="1">
    <location>
        <begin position="209"/>
        <end position="220"/>
    </location>
</feature>
<dbReference type="AlphaFoldDB" id="D8QLZ4"/>
<evidence type="ECO:0000313" key="3">
    <source>
        <dbReference type="Proteomes" id="UP000007431"/>
    </source>
</evidence>
<feature type="compositionally biased region" description="Basic residues" evidence="1">
    <location>
        <begin position="120"/>
        <end position="130"/>
    </location>
</feature>
<dbReference type="OrthoDB" id="10360144at2759"/>
<feature type="compositionally biased region" description="Basic and acidic residues" evidence="1">
    <location>
        <begin position="316"/>
        <end position="327"/>
    </location>
</feature>
<feature type="region of interest" description="Disordered" evidence="1">
    <location>
        <begin position="105"/>
        <end position="160"/>
    </location>
</feature>
<dbReference type="Proteomes" id="UP000007431">
    <property type="component" value="Unassembled WGS sequence"/>
</dbReference>
<evidence type="ECO:0000313" key="2">
    <source>
        <dbReference type="EMBL" id="EFI91191.1"/>
    </source>
</evidence>
<feature type="compositionally biased region" description="Low complexity" evidence="1">
    <location>
        <begin position="250"/>
        <end position="261"/>
    </location>
</feature>
<name>D8QLZ4_SCHCM</name>
<organism evidence="3">
    <name type="scientific">Schizophyllum commune (strain H4-8 / FGSC 9210)</name>
    <name type="common">Split gill fungus</name>
    <dbReference type="NCBI Taxonomy" id="578458"/>
    <lineage>
        <taxon>Eukaryota</taxon>
        <taxon>Fungi</taxon>
        <taxon>Dikarya</taxon>
        <taxon>Basidiomycota</taxon>
        <taxon>Agaricomycotina</taxon>
        <taxon>Agaricomycetes</taxon>
        <taxon>Agaricomycetidae</taxon>
        <taxon>Agaricales</taxon>
        <taxon>Schizophyllaceae</taxon>
        <taxon>Schizophyllum</taxon>
    </lineage>
</organism>
<keyword evidence="3" id="KW-1185">Reference proteome</keyword>
<feature type="compositionally biased region" description="Polar residues" evidence="1">
    <location>
        <begin position="418"/>
        <end position="428"/>
    </location>
</feature>
<proteinExistence type="predicted"/>
<protein>
    <submittedName>
        <fullName evidence="2">Uncharacterized protein</fullName>
    </submittedName>
</protein>
<feature type="compositionally biased region" description="Polar residues" evidence="1">
    <location>
        <begin position="371"/>
        <end position="386"/>
    </location>
</feature>
<dbReference type="EMBL" id="GL377319">
    <property type="protein sequence ID" value="EFI91191.1"/>
    <property type="molecule type" value="Genomic_DNA"/>
</dbReference>
<dbReference type="InParanoid" id="D8QLZ4"/>
<reference evidence="2 3" key="1">
    <citation type="journal article" date="2010" name="Nat. Biotechnol.">
        <title>Genome sequence of the model mushroom Schizophyllum commune.</title>
        <authorList>
            <person name="Ohm R.A."/>
            <person name="de Jong J.F."/>
            <person name="Lugones L.G."/>
            <person name="Aerts A."/>
            <person name="Kothe E."/>
            <person name="Stajich J.E."/>
            <person name="de Vries R.P."/>
            <person name="Record E."/>
            <person name="Levasseur A."/>
            <person name="Baker S.E."/>
            <person name="Bartholomew K.A."/>
            <person name="Coutinho P.M."/>
            <person name="Erdmann S."/>
            <person name="Fowler T.J."/>
            <person name="Gathman A.C."/>
            <person name="Lombard V."/>
            <person name="Henrissat B."/>
            <person name="Knabe N."/>
            <person name="Kuees U."/>
            <person name="Lilly W.W."/>
            <person name="Lindquist E."/>
            <person name="Lucas S."/>
            <person name="Magnuson J.K."/>
            <person name="Piumi F."/>
            <person name="Raudaskoski M."/>
            <person name="Salamov A."/>
            <person name="Schmutz J."/>
            <person name="Schwarze F.W.M.R."/>
            <person name="vanKuyk P.A."/>
            <person name="Horton J.S."/>
            <person name="Grigoriev I.V."/>
            <person name="Woesten H.A.B."/>
        </authorList>
    </citation>
    <scope>NUCLEOTIDE SEQUENCE [LARGE SCALE GENOMIC DNA]</scope>
    <source>
        <strain evidence="3">H4-8 / FGSC 9210</strain>
    </source>
</reference>
<dbReference type="HOGENOM" id="CLU_631853_0_0_1"/>
<dbReference type="VEuPathDB" id="FungiDB:SCHCODRAFT_02555703"/>
<sequence length="434" mass="45857">MAQSTQPLPPENASMSEMLDATVAYSNPESLENERLLSAFMSPMPLLTPALARPMDDCGASSPALNLDLDAAGGESAVKCAAVGHPYSCHCVPCNVFADHEEAAQPVPEETPTRPASRAPSRRASTKRMKSGLSLTAPGKDGEAQERLASSAAGRHGRMRSVTTVGYREGEAVAGGTDDTGDGNPMLRNRLHDLLNDPRGARNTPATVSASMPAMSSMPSRTRPVVAHSSLSAIPDAPSPTREEAPSRNASASSSLLSSSLRPQCLDEAPTEPTTATSHITSEHATPRRPSVVSHASKAALALEQTRRPHYSSGRESTEPTPEDHLRATQPIPIQSHSRKRSDAADCAFGSLREYGPSEGSFGGASYRDNGGTSYSNMDNSGTYRESTPDRDVFGSPPAEPPYYPSVSRKASLRRPSAAQSLGSSGSIRTHRDT</sequence>
<evidence type="ECO:0000256" key="1">
    <source>
        <dbReference type="SAM" id="MobiDB-lite"/>
    </source>
</evidence>
<gene>
    <name evidence="2" type="ORF">SCHCODRAFT_86319</name>
</gene>
<accession>D8QLZ4</accession>
<feature type="region of interest" description="Disordered" evidence="1">
    <location>
        <begin position="195"/>
        <end position="434"/>
    </location>
</feature>